<protein>
    <submittedName>
        <fullName evidence="2">Uncharacterized protein</fullName>
    </submittedName>
</protein>
<accession>A0AAE2CJ14</accession>
<evidence type="ECO:0000313" key="2">
    <source>
        <dbReference type="EMBL" id="KAK4423977.1"/>
    </source>
</evidence>
<name>A0AAE2CJ14_9LAMI</name>
<feature type="region of interest" description="Disordered" evidence="1">
    <location>
        <begin position="1"/>
        <end position="24"/>
    </location>
</feature>
<reference evidence="2" key="1">
    <citation type="submission" date="2020-06" db="EMBL/GenBank/DDBJ databases">
        <authorList>
            <person name="Li T."/>
            <person name="Hu X."/>
            <person name="Zhang T."/>
            <person name="Song X."/>
            <person name="Zhang H."/>
            <person name="Dai N."/>
            <person name="Sheng W."/>
            <person name="Hou X."/>
            <person name="Wei L."/>
        </authorList>
    </citation>
    <scope>NUCLEOTIDE SEQUENCE</scope>
    <source>
        <strain evidence="2">3651</strain>
        <tissue evidence="2">Leaf</tissue>
    </source>
</reference>
<keyword evidence="3" id="KW-1185">Reference proteome</keyword>
<sequence length="105" mass="11994">MRVCESQQKKRFQPTNEPCPRGDVRESCGTVKKMFREKDVLNAEKMEYAKAASSLNTAHKKRKEAKDNDSQPNARTEVKTEHWLGPQVSAQHVKTPKCSFSPYTP</sequence>
<feature type="region of interest" description="Disordered" evidence="1">
    <location>
        <begin position="53"/>
        <end position="105"/>
    </location>
</feature>
<comment type="caution">
    <text evidence="2">The sequence shown here is derived from an EMBL/GenBank/DDBJ whole genome shotgun (WGS) entry which is preliminary data.</text>
</comment>
<dbReference type="AlphaFoldDB" id="A0AAE2CJ14"/>
<organism evidence="2 3">
    <name type="scientific">Sesamum alatum</name>
    <dbReference type="NCBI Taxonomy" id="300844"/>
    <lineage>
        <taxon>Eukaryota</taxon>
        <taxon>Viridiplantae</taxon>
        <taxon>Streptophyta</taxon>
        <taxon>Embryophyta</taxon>
        <taxon>Tracheophyta</taxon>
        <taxon>Spermatophyta</taxon>
        <taxon>Magnoliopsida</taxon>
        <taxon>eudicotyledons</taxon>
        <taxon>Gunneridae</taxon>
        <taxon>Pentapetalae</taxon>
        <taxon>asterids</taxon>
        <taxon>lamiids</taxon>
        <taxon>Lamiales</taxon>
        <taxon>Pedaliaceae</taxon>
        <taxon>Sesamum</taxon>
    </lineage>
</organism>
<proteinExistence type="predicted"/>
<evidence type="ECO:0000256" key="1">
    <source>
        <dbReference type="SAM" id="MobiDB-lite"/>
    </source>
</evidence>
<dbReference type="EMBL" id="JACGWO010000006">
    <property type="protein sequence ID" value="KAK4423977.1"/>
    <property type="molecule type" value="Genomic_DNA"/>
</dbReference>
<reference evidence="2" key="2">
    <citation type="journal article" date="2024" name="Plant">
        <title>Genomic evolution and insights into agronomic trait innovations of Sesamum species.</title>
        <authorList>
            <person name="Miao H."/>
            <person name="Wang L."/>
            <person name="Qu L."/>
            <person name="Liu H."/>
            <person name="Sun Y."/>
            <person name="Le M."/>
            <person name="Wang Q."/>
            <person name="Wei S."/>
            <person name="Zheng Y."/>
            <person name="Lin W."/>
            <person name="Duan Y."/>
            <person name="Cao H."/>
            <person name="Xiong S."/>
            <person name="Wang X."/>
            <person name="Wei L."/>
            <person name="Li C."/>
            <person name="Ma Q."/>
            <person name="Ju M."/>
            <person name="Zhao R."/>
            <person name="Li G."/>
            <person name="Mu C."/>
            <person name="Tian Q."/>
            <person name="Mei H."/>
            <person name="Zhang T."/>
            <person name="Gao T."/>
            <person name="Zhang H."/>
        </authorList>
    </citation>
    <scope>NUCLEOTIDE SEQUENCE</scope>
    <source>
        <strain evidence="2">3651</strain>
    </source>
</reference>
<evidence type="ECO:0000313" key="3">
    <source>
        <dbReference type="Proteomes" id="UP001293254"/>
    </source>
</evidence>
<gene>
    <name evidence="2" type="ORF">Salat_1591100</name>
</gene>
<dbReference type="Proteomes" id="UP001293254">
    <property type="component" value="Unassembled WGS sequence"/>
</dbReference>